<dbReference type="OrthoDB" id="6900059at2"/>
<dbReference type="GO" id="GO:0022857">
    <property type="term" value="F:transmembrane transporter activity"/>
    <property type="evidence" value="ECO:0007669"/>
    <property type="project" value="UniProtKB-UniRule"/>
</dbReference>
<dbReference type="RefSeq" id="WP_104001053.1">
    <property type="nucleotide sequence ID" value="NZ_FNVQ01000001.1"/>
</dbReference>
<evidence type="ECO:0000256" key="6">
    <source>
        <dbReference type="ARBA" id="ARBA00023136"/>
    </source>
</evidence>
<comment type="subcellular location">
    <subcellularLocation>
        <location evidence="7">Cell inner membrane</location>
        <topology evidence="7">Multi-pass membrane protein</topology>
    </subcellularLocation>
    <subcellularLocation>
        <location evidence="1">Cell membrane</location>
        <topology evidence="1">Multi-pass membrane protein</topology>
    </subcellularLocation>
</comment>
<accession>A0A1H5T996</accession>
<keyword evidence="2 7" id="KW-0813">Transport</keyword>
<keyword evidence="7" id="KW-0997">Cell inner membrane</keyword>
<feature type="transmembrane region" description="Helical" evidence="7">
    <location>
        <begin position="100"/>
        <end position="122"/>
    </location>
</feature>
<protein>
    <recommendedName>
        <fullName evidence="7">TRAP transporter small permease protein</fullName>
    </recommendedName>
</protein>
<evidence type="ECO:0000256" key="3">
    <source>
        <dbReference type="ARBA" id="ARBA00022475"/>
    </source>
</evidence>
<comment type="subunit">
    <text evidence="7">The complex comprises the extracytoplasmic solute receptor protein and the two transmembrane proteins.</text>
</comment>
<dbReference type="GO" id="GO:0005886">
    <property type="term" value="C:plasma membrane"/>
    <property type="evidence" value="ECO:0007669"/>
    <property type="project" value="UniProtKB-SubCell"/>
</dbReference>
<dbReference type="AlphaFoldDB" id="A0A1H5T996"/>
<gene>
    <name evidence="9" type="ORF">SAMN05444390_10112</name>
</gene>
<evidence type="ECO:0000256" key="2">
    <source>
        <dbReference type="ARBA" id="ARBA00022448"/>
    </source>
</evidence>
<keyword evidence="4 7" id="KW-0812">Transmembrane</keyword>
<feature type="domain" description="Tripartite ATP-independent periplasmic transporters DctQ component" evidence="8">
    <location>
        <begin position="38"/>
        <end position="163"/>
    </location>
</feature>
<keyword evidence="5 7" id="KW-1133">Transmembrane helix</keyword>
<dbReference type="Proteomes" id="UP000236745">
    <property type="component" value="Unassembled WGS sequence"/>
</dbReference>
<name>A0A1H5T996_9GAMM</name>
<evidence type="ECO:0000259" key="8">
    <source>
        <dbReference type="Pfam" id="PF04290"/>
    </source>
</evidence>
<evidence type="ECO:0000313" key="10">
    <source>
        <dbReference type="Proteomes" id="UP000236745"/>
    </source>
</evidence>
<evidence type="ECO:0000256" key="7">
    <source>
        <dbReference type="RuleBase" id="RU369079"/>
    </source>
</evidence>
<comment type="caution">
    <text evidence="7">Lacks conserved residue(s) required for the propagation of feature annotation.</text>
</comment>
<organism evidence="9 10">
    <name type="scientific">Marinobacterium lutimaris</name>
    <dbReference type="NCBI Taxonomy" id="568106"/>
    <lineage>
        <taxon>Bacteria</taxon>
        <taxon>Pseudomonadati</taxon>
        <taxon>Pseudomonadota</taxon>
        <taxon>Gammaproteobacteria</taxon>
        <taxon>Oceanospirillales</taxon>
        <taxon>Oceanospirillaceae</taxon>
        <taxon>Marinobacterium</taxon>
    </lineage>
</organism>
<sequence>MSANTPNQSAGQDKVGRGLAWVSRQFALVGGLIMLALATMTVVSIVGRATIGVSVEGDYELVELGLAAAVFLFLPECYLKQGHVVVDLFTAGCKPSTLRLLDKISDLLFLVVAVVLTWRLTVSGLESRDFFEQTMILSMPMWWVYAVGVLCMVLMGLCSLHKLFFFRGQS</sequence>
<feature type="transmembrane region" description="Helical" evidence="7">
    <location>
        <begin position="142"/>
        <end position="165"/>
    </location>
</feature>
<evidence type="ECO:0000256" key="5">
    <source>
        <dbReference type="ARBA" id="ARBA00022989"/>
    </source>
</evidence>
<reference evidence="9 10" key="1">
    <citation type="submission" date="2016-10" db="EMBL/GenBank/DDBJ databases">
        <authorList>
            <person name="de Groot N.N."/>
        </authorList>
    </citation>
    <scope>NUCLEOTIDE SEQUENCE [LARGE SCALE GENOMIC DNA]</scope>
    <source>
        <strain evidence="9 10">DSM 22012</strain>
    </source>
</reference>
<dbReference type="EMBL" id="FNVQ01000001">
    <property type="protein sequence ID" value="SEF59369.1"/>
    <property type="molecule type" value="Genomic_DNA"/>
</dbReference>
<proteinExistence type="inferred from homology"/>
<evidence type="ECO:0000313" key="9">
    <source>
        <dbReference type="EMBL" id="SEF59369.1"/>
    </source>
</evidence>
<comment type="function">
    <text evidence="7">Part of the tripartite ATP-independent periplasmic (TRAP) transport system.</text>
</comment>
<dbReference type="InterPro" id="IPR055348">
    <property type="entry name" value="DctQ"/>
</dbReference>
<evidence type="ECO:0000256" key="1">
    <source>
        <dbReference type="ARBA" id="ARBA00004651"/>
    </source>
</evidence>
<keyword evidence="3" id="KW-1003">Cell membrane</keyword>
<feature type="transmembrane region" description="Helical" evidence="7">
    <location>
        <begin position="26"/>
        <end position="49"/>
    </location>
</feature>
<evidence type="ECO:0000256" key="4">
    <source>
        <dbReference type="ARBA" id="ARBA00022692"/>
    </source>
</evidence>
<dbReference type="Pfam" id="PF04290">
    <property type="entry name" value="DctQ"/>
    <property type="match status" value="1"/>
</dbReference>
<keyword evidence="6 7" id="KW-0472">Membrane</keyword>
<keyword evidence="10" id="KW-1185">Reference proteome</keyword>
<comment type="similarity">
    <text evidence="7">Belongs to the TRAP transporter small permease family.</text>
</comment>